<evidence type="ECO:0000256" key="5">
    <source>
        <dbReference type="ARBA" id="ARBA00022670"/>
    </source>
</evidence>
<evidence type="ECO:0000256" key="10">
    <source>
        <dbReference type="ARBA" id="ARBA00023049"/>
    </source>
</evidence>
<evidence type="ECO:0000256" key="1">
    <source>
        <dbReference type="ARBA" id="ARBA00001947"/>
    </source>
</evidence>
<keyword evidence="10" id="KW-0482">Metalloprotease</keyword>
<keyword evidence="8" id="KW-0378">Hydrolase</keyword>
<keyword evidence="9" id="KW-0862">Zinc</keyword>
<evidence type="ECO:0000256" key="7">
    <source>
        <dbReference type="ARBA" id="ARBA00022729"/>
    </source>
</evidence>
<evidence type="ECO:0000256" key="6">
    <source>
        <dbReference type="ARBA" id="ARBA00022723"/>
    </source>
</evidence>
<comment type="subcellular location">
    <subcellularLocation>
        <location evidence="2">Secreted</location>
    </subcellularLocation>
</comment>
<evidence type="ECO:0000256" key="8">
    <source>
        <dbReference type="ARBA" id="ARBA00022801"/>
    </source>
</evidence>
<gene>
    <name evidence="16" type="ORF">SAMN05421753_11457</name>
</gene>
<dbReference type="Pfam" id="PF25275">
    <property type="entry name" value="Golvesin_C"/>
    <property type="match status" value="4"/>
</dbReference>
<dbReference type="InterPro" id="IPR033803">
    <property type="entry name" value="CBD-like_Golvesin-Xly"/>
</dbReference>
<dbReference type="GO" id="GO:0005615">
    <property type="term" value="C:extracellular space"/>
    <property type="evidence" value="ECO:0007669"/>
    <property type="project" value="InterPro"/>
</dbReference>
<feature type="region of interest" description="Disordered" evidence="12">
    <location>
        <begin position="252"/>
        <end position="287"/>
    </location>
</feature>
<dbReference type="InterPro" id="IPR027268">
    <property type="entry name" value="Peptidase_M4/M1_CTD_sf"/>
</dbReference>
<dbReference type="STRING" id="1576369.SAMN05421753_11457"/>
<sequence>MGHSSFGGSLRKLLCDRRRSRKFVRTLVPGDSALESRLLLSAISGVQVPRGEHLFAQANGMLTGPQSGDPTQIAVRYLQTNYAKLGLTAADVDHLLVTSVSSDSRMTHVYLRQTWQNLQVTTADMTVTLMSDGRVLAVGNQFVSGLTGAIAAEPAAVSAADAFRIAASHLNVTVTPHLMTDLIGPATSVTFAGAGFSEQDVTAQLAYFPGDDGRLHLAWNLNVSTLDGFGASNLFVDASDGDILAAFNSGTADEFSSGSSSSLSGTSTSQDTVSSSPASFTTTSSGTGSYSVFPLPSKGAHDGPRVLVVDPADSTYSPYGWHDDNGIAGAEYTTTMGNNADAHLYRADETHDYFYKTDGGAGLNFDFPFDIGQDPFNYVDAALTQAFYVVNMAHDIFSYYGFDEAAGNFQQTNYSGEGQGDDEVLIDVQTTSSINNASIYTPSDGQSPRMRLYLYDKTDPRRDVAFDSMIILHELGHGITKRLTGGSVNTDVLELPQSAAMGEGWGDFFALMLTQKATDTADQGYGVGTYAYGQGVDGAGGRRQPYSRNMEIDPQTFANYSGSTNIHYNGEIWASALWDLNWALTDKYGYDADIKGGDGGNNLTLQLVMDALKIQPNNPTYLEGRDAILAADIALTGGANQAEIWEVFARRGMGKSANDGGSPYSHFVTAAYDVPSPAATLTLDKSMYDLGDPISITVRDGSFPGPSITVNVSTNSGDRELVTLPLLANGLYQAVLPTSTNSIATNDGLLQISPGTDIVVSYFDANTSAGTPATSSVIYAKAGVLATSYYADFNDALGAESLEGFTINNTPPNSNFAPGLWHVSSGRANDPGHSAGYSLYYGTNESSTGGGTYDVGALPTQGSVTTGSIAVPSKATLSFNYFMERENNRGAYDYSAVLISTDEGNFYPLIQKLPLTQGKFQRLTFDLADYANHNIRIMFTFNTVDNQNNQYEGWYIDDLKVSNVVDGDDQIAEAIPLGASSSVRGFLDRSNTIDFSDMDLYQITAQAGQTYQFDIDSLKEEFDGYLRLFDANGVVLAVNNDAAALGETLGQDPFLEYQFTTSGTYYLGFSGATSIYYNPITGAGDVGGAEGIYQLVAKALPTDVDDQIDEAQVISAPGEIAGSLSAVEMADAGDVGMFRIDAFAGQRLAFNLNSNFDSLLSLFDAAGNRLAWNDNAAGPSEAAGLDAYLEYTFANAGTYFIGISQTLNRWFDPVLGTNDAASPGGDYVLVTSDLSPRIDGFGSSLNYALDKPPVLLSSNVTVTDLDSANFGGGKLTVRSIGASDVADRLRIKTGGQVSVSGNQVFIDAVLIGTSRGGTGDVPLEVRLNDNATPARLEVLLRSLTFSIQSATPSMALRSIEVLLNDGDGGTSKAAAKTINIRRSTDKPVLGGFDGTLGYVDNGLPVLLDDDVTVTAPTSPDFDSGKLIVSITAGRQAADVLFLSTGGNGANQVSISGNEVSVGGLVVGTVSGGTGTASLVILLNANATVERSQTLLRAIAFRTSWENPVALPRTMQVVLQDGDGGVSTPVTKVIEVGSLTIHPENSAYREIRGQWAASPLAGADGNGSRSSTTAGAKAEWQLPTGLTGWYRIELYNVSQSNSATAAQVRVHSAAGDADLMLNQATTPTGWVTFGTYYFDGTSAAVTLSQLGTGVLRSDALRITCVTPIAASATTASPQYSETTGVWTASSLPGAEGASTRYSNSADAQARWTFSAVPAGWYQVEFFNIQNSSSTTAARFDVSATGVNFTKTLNQQALANGWAAVGYTYFEGGLTVNLSNVATGNLRTSGLRLKRMPVTQQVDQTDPGYQETTGTWSSSSITGANGTGTRYSSSPGASVQWTPAALLPGWYAVDVYTPVHPSSATNAAVDIHSASGLTTKSLNQTSGTSGWRSVGEYYFDGISASVALRQNGSGNLRSAEVRFRLVSPEIRAGLTPPAYSESVGIWNTSSLVGPDGIRSRYSNSASAAVAWEFFNLAAGYYRVEYYNVWQATSATSARIGIQHAGGESGVLLNQRTTASGWWSTGVYYFDGITIPRVTATLTGSGNLRVAAVRFVHVTPAEIPPVIFAQNGYQETSGVWLNSSLPGYNGGATRYSASAGAQAQWQLSGFSQGRYRLELYVVNHTGAAQQAQIEVQSAAGTSKTIVNQKTVPSGWYDVGDFDLRGDGTEKVSISNLAAGQLRTSAMRLIYLG</sequence>
<feature type="domain" description="Golvesin/Xly CBD-like" evidence="15">
    <location>
        <begin position="1800"/>
        <end position="1913"/>
    </location>
</feature>
<dbReference type="Pfam" id="PF07504">
    <property type="entry name" value="FTP"/>
    <property type="match status" value="1"/>
</dbReference>
<name>A0A1I3MMR0_9PLAN</name>
<dbReference type="CDD" id="cd09596">
    <property type="entry name" value="M36"/>
    <property type="match status" value="1"/>
</dbReference>
<feature type="compositionally biased region" description="Low complexity" evidence="12">
    <location>
        <begin position="1810"/>
        <end position="1821"/>
    </location>
</feature>
<feature type="domain" description="Golvesin/Xly CBD-like" evidence="15">
    <location>
        <begin position="1547"/>
        <end position="1662"/>
    </location>
</feature>
<dbReference type="InterPro" id="IPR007280">
    <property type="entry name" value="Peptidase_C_arc/bac"/>
</dbReference>
<evidence type="ECO:0000313" key="16">
    <source>
        <dbReference type="EMBL" id="SFI98414.1"/>
    </source>
</evidence>
<dbReference type="EMBL" id="FOQD01000014">
    <property type="protein sequence ID" value="SFI98414.1"/>
    <property type="molecule type" value="Genomic_DNA"/>
</dbReference>
<dbReference type="Pfam" id="PF04151">
    <property type="entry name" value="PPC"/>
    <property type="match status" value="1"/>
</dbReference>
<evidence type="ECO:0000256" key="3">
    <source>
        <dbReference type="ARBA" id="ARBA00006006"/>
    </source>
</evidence>
<keyword evidence="4" id="KW-0964">Secreted</keyword>
<feature type="compositionally biased region" description="Low complexity" evidence="12">
    <location>
        <begin position="256"/>
        <end position="287"/>
    </location>
</feature>
<evidence type="ECO:0000313" key="17">
    <source>
        <dbReference type="Proteomes" id="UP000199518"/>
    </source>
</evidence>
<dbReference type="PANTHER" id="PTHR33478:SF1">
    <property type="entry name" value="EXTRACELLULAR METALLOPROTEINASE MEP"/>
    <property type="match status" value="1"/>
</dbReference>
<evidence type="ECO:0000256" key="12">
    <source>
        <dbReference type="SAM" id="MobiDB-lite"/>
    </source>
</evidence>
<comment type="cofactor">
    <cofactor evidence="1">
        <name>Zn(2+)</name>
        <dbReference type="ChEBI" id="CHEBI:29105"/>
    </cofactor>
</comment>
<comment type="similarity">
    <text evidence="3">Belongs to the peptidase M36 family.</text>
</comment>
<keyword evidence="5" id="KW-0645">Protease</keyword>
<dbReference type="GO" id="GO:0004222">
    <property type="term" value="F:metalloendopeptidase activity"/>
    <property type="evidence" value="ECO:0007669"/>
    <property type="project" value="InterPro"/>
</dbReference>
<evidence type="ECO:0000256" key="9">
    <source>
        <dbReference type="ARBA" id="ARBA00022833"/>
    </source>
</evidence>
<dbReference type="InterPro" id="IPR001842">
    <property type="entry name" value="Peptidase_M36"/>
</dbReference>
<accession>A0A1I3MMR0</accession>
<dbReference type="GO" id="GO:0006508">
    <property type="term" value="P:proteolysis"/>
    <property type="evidence" value="ECO:0007669"/>
    <property type="project" value="UniProtKB-KW"/>
</dbReference>
<dbReference type="Pfam" id="PF02128">
    <property type="entry name" value="Peptidase_M36"/>
    <property type="match status" value="1"/>
</dbReference>
<evidence type="ECO:0000259" key="15">
    <source>
        <dbReference type="Pfam" id="PF25275"/>
    </source>
</evidence>
<keyword evidence="7" id="KW-0732">Signal</keyword>
<dbReference type="Gene3D" id="2.60.120.260">
    <property type="entry name" value="Galactose-binding domain-like"/>
    <property type="match status" value="1"/>
</dbReference>
<feature type="region of interest" description="Disordered" evidence="12">
    <location>
        <begin position="1801"/>
        <end position="1832"/>
    </location>
</feature>
<dbReference type="PRINTS" id="PR00999">
    <property type="entry name" value="FUNGALYSIN"/>
</dbReference>
<dbReference type="Proteomes" id="UP000199518">
    <property type="component" value="Unassembled WGS sequence"/>
</dbReference>
<evidence type="ECO:0000256" key="4">
    <source>
        <dbReference type="ARBA" id="ARBA00022525"/>
    </source>
</evidence>
<evidence type="ECO:0000256" key="2">
    <source>
        <dbReference type="ARBA" id="ARBA00004613"/>
    </source>
</evidence>
<feature type="domain" description="Peptidase C-terminal archaeal/bacterial" evidence="13">
    <location>
        <begin position="998"/>
        <end position="1068"/>
    </location>
</feature>
<keyword evidence="17" id="KW-1185">Reference proteome</keyword>
<evidence type="ECO:0000256" key="11">
    <source>
        <dbReference type="ARBA" id="ARBA00023145"/>
    </source>
</evidence>
<dbReference type="OrthoDB" id="252653at2"/>
<protein>
    <submittedName>
        <fullName evidence="16">Pre-peptidase C-terminal domain-containing protein</fullName>
    </submittedName>
</protein>
<keyword evidence="6" id="KW-0479">Metal-binding</keyword>
<dbReference type="InterPro" id="IPR050371">
    <property type="entry name" value="Fungal_virulence_M36"/>
</dbReference>
<evidence type="ECO:0000259" key="13">
    <source>
        <dbReference type="Pfam" id="PF04151"/>
    </source>
</evidence>
<organism evidence="16 17">
    <name type="scientific">Planctomicrobium piriforme</name>
    <dbReference type="NCBI Taxonomy" id="1576369"/>
    <lineage>
        <taxon>Bacteria</taxon>
        <taxon>Pseudomonadati</taxon>
        <taxon>Planctomycetota</taxon>
        <taxon>Planctomycetia</taxon>
        <taxon>Planctomycetales</taxon>
        <taxon>Planctomycetaceae</taxon>
        <taxon>Planctomicrobium</taxon>
    </lineage>
</organism>
<dbReference type="Gene3D" id="1.10.390.10">
    <property type="entry name" value="Neutral Protease Domain 2"/>
    <property type="match status" value="1"/>
</dbReference>
<keyword evidence="11" id="KW-0865">Zymogen</keyword>
<dbReference type="Gene3D" id="3.10.170.10">
    <property type="match status" value="1"/>
</dbReference>
<proteinExistence type="inferred from homology"/>
<dbReference type="PANTHER" id="PTHR33478">
    <property type="entry name" value="EXTRACELLULAR METALLOPROTEINASE MEP"/>
    <property type="match status" value="1"/>
</dbReference>
<evidence type="ECO:0000259" key="14">
    <source>
        <dbReference type="Pfam" id="PF07504"/>
    </source>
</evidence>
<dbReference type="SUPFAM" id="SSF55486">
    <property type="entry name" value="Metalloproteases ('zincins'), catalytic domain"/>
    <property type="match status" value="1"/>
</dbReference>
<feature type="domain" description="Golvesin/Xly CBD-like" evidence="15">
    <location>
        <begin position="1677"/>
        <end position="1783"/>
    </location>
</feature>
<reference evidence="17" key="1">
    <citation type="submission" date="2016-10" db="EMBL/GenBank/DDBJ databases">
        <authorList>
            <person name="Varghese N."/>
            <person name="Submissions S."/>
        </authorList>
    </citation>
    <scope>NUCLEOTIDE SEQUENCE [LARGE SCALE GENOMIC DNA]</scope>
    <source>
        <strain evidence="17">DSM 26348</strain>
    </source>
</reference>
<dbReference type="GO" id="GO:0008270">
    <property type="term" value="F:zinc ion binding"/>
    <property type="evidence" value="ECO:0007669"/>
    <property type="project" value="InterPro"/>
</dbReference>
<dbReference type="InterPro" id="IPR011096">
    <property type="entry name" value="FTP_domain"/>
</dbReference>
<feature type="domain" description="Golvesin/Xly CBD-like" evidence="15">
    <location>
        <begin position="2069"/>
        <end position="2177"/>
    </location>
</feature>
<dbReference type="Gene3D" id="2.60.120.380">
    <property type="match status" value="2"/>
</dbReference>
<feature type="domain" description="FTP" evidence="14">
    <location>
        <begin position="101"/>
        <end position="142"/>
    </location>
</feature>